<accession>A0A8E0VJS9</accession>
<dbReference type="Proteomes" id="UP000728185">
    <property type="component" value="Unassembled WGS sequence"/>
</dbReference>
<name>A0A8E0VJS9_9TREM</name>
<protein>
    <submittedName>
        <fullName evidence="1">Uncharacterized protein</fullName>
    </submittedName>
</protein>
<dbReference type="OrthoDB" id="6038987at2759"/>
<organism evidence="1 2">
    <name type="scientific">Fasciolopsis buskii</name>
    <dbReference type="NCBI Taxonomy" id="27845"/>
    <lineage>
        <taxon>Eukaryota</taxon>
        <taxon>Metazoa</taxon>
        <taxon>Spiralia</taxon>
        <taxon>Lophotrochozoa</taxon>
        <taxon>Platyhelminthes</taxon>
        <taxon>Trematoda</taxon>
        <taxon>Digenea</taxon>
        <taxon>Plagiorchiida</taxon>
        <taxon>Echinostomata</taxon>
        <taxon>Echinostomatoidea</taxon>
        <taxon>Fasciolidae</taxon>
        <taxon>Fasciolopsis</taxon>
    </lineage>
</organism>
<dbReference type="AlphaFoldDB" id="A0A8E0VJS9"/>
<evidence type="ECO:0000313" key="2">
    <source>
        <dbReference type="Proteomes" id="UP000728185"/>
    </source>
</evidence>
<keyword evidence="2" id="KW-1185">Reference proteome</keyword>
<reference evidence="1" key="1">
    <citation type="submission" date="2019-05" db="EMBL/GenBank/DDBJ databases">
        <title>Annotation for the trematode Fasciolopsis buski.</title>
        <authorList>
            <person name="Choi Y.-J."/>
        </authorList>
    </citation>
    <scope>NUCLEOTIDE SEQUENCE</scope>
    <source>
        <strain evidence="1">HT</strain>
        <tissue evidence="1">Whole worm</tissue>
    </source>
</reference>
<gene>
    <name evidence="1" type="ORF">FBUS_08716</name>
</gene>
<sequence length="111" mass="12884">MFAQSSASVLPDWYNHHLRDIRDADRKFCEHTPYDRWSKPTSIVALGHERPLPEVDHEVPFTRGQQTCTVKPSKIPKNQNDIFYGIGSHTLYESPIRAQPVPTLHDPRRPR</sequence>
<comment type="caution">
    <text evidence="1">The sequence shown here is derived from an EMBL/GenBank/DDBJ whole genome shotgun (WGS) entry which is preliminary data.</text>
</comment>
<dbReference type="EMBL" id="LUCM01005047">
    <property type="protein sequence ID" value="KAA0193403.1"/>
    <property type="molecule type" value="Genomic_DNA"/>
</dbReference>
<evidence type="ECO:0000313" key="1">
    <source>
        <dbReference type="EMBL" id="KAA0193403.1"/>
    </source>
</evidence>
<proteinExistence type="predicted"/>